<organism evidence="7 8">
    <name type="scientific">Sphingomonas panacis</name>
    <dbReference type="NCBI Taxonomy" id="1560345"/>
    <lineage>
        <taxon>Bacteria</taxon>
        <taxon>Pseudomonadati</taxon>
        <taxon>Pseudomonadota</taxon>
        <taxon>Alphaproteobacteria</taxon>
        <taxon>Sphingomonadales</taxon>
        <taxon>Sphingomonadaceae</taxon>
        <taxon>Sphingomonas</taxon>
    </lineage>
</organism>
<dbReference type="PANTHER" id="PTHR43557">
    <property type="entry name" value="APOPTOSIS-INDUCING FACTOR 1"/>
    <property type="match status" value="1"/>
</dbReference>
<evidence type="ECO:0000313" key="7">
    <source>
        <dbReference type="EMBL" id="AOH85257.1"/>
    </source>
</evidence>
<evidence type="ECO:0000313" key="8">
    <source>
        <dbReference type="Proteomes" id="UP000094256"/>
    </source>
</evidence>
<keyword evidence="2" id="KW-0285">Flavoprotein</keyword>
<dbReference type="SUPFAM" id="SSF51905">
    <property type="entry name" value="FAD/NAD(P)-binding domain"/>
    <property type="match status" value="2"/>
</dbReference>
<evidence type="ECO:0000256" key="3">
    <source>
        <dbReference type="ARBA" id="ARBA00022827"/>
    </source>
</evidence>
<dbReference type="Proteomes" id="UP000094256">
    <property type="component" value="Chromosome"/>
</dbReference>
<name>A0A1B3ZCV0_9SPHN</name>
<dbReference type="GO" id="GO:0016651">
    <property type="term" value="F:oxidoreductase activity, acting on NAD(P)H"/>
    <property type="evidence" value="ECO:0007669"/>
    <property type="project" value="TreeGrafter"/>
</dbReference>
<dbReference type="STRING" id="1560345.AWL63_16130"/>
<dbReference type="PANTHER" id="PTHR43557:SF2">
    <property type="entry name" value="RIESKE DOMAIN-CONTAINING PROTEIN-RELATED"/>
    <property type="match status" value="1"/>
</dbReference>
<dbReference type="PRINTS" id="PR00368">
    <property type="entry name" value="FADPNR"/>
</dbReference>
<dbReference type="PRINTS" id="PR00411">
    <property type="entry name" value="PNDRDTASEI"/>
</dbReference>
<accession>A0A1B3ZCV0</accession>
<dbReference type="InterPro" id="IPR036188">
    <property type="entry name" value="FAD/NAD-bd_sf"/>
</dbReference>
<evidence type="ECO:0000259" key="6">
    <source>
        <dbReference type="Pfam" id="PF14759"/>
    </source>
</evidence>
<dbReference type="OrthoDB" id="7809559at2"/>
<dbReference type="KEGG" id="span:AWL63_16130"/>
<gene>
    <name evidence="7" type="ORF">AWL63_16130</name>
</gene>
<dbReference type="SUPFAM" id="SSF55424">
    <property type="entry name" value="FAD/NAD-linked reductases, dimerisation (C-terminal) domain"/>
    <property type="match status" value="1"/>
</dbReference>
<dbReference type="InterPro" id="IPR050446">
    <property type="entry name" value="FAD-oxidoreductase/Apoptosis"/>
</dbReference>
<sequence length="419" mass="44627">MEHPATGYDVLIVGSGHGGAETAIALRNGGFKGTVAIMGGEPDLPYERPPLSKEYLSGKATFDQILIRPPGFWSAQGITMLLGQRVIAVDHIARLVTLEGGPPIAYHQLVWAAGGTARRLKCEGADLKGVHTIRSHANVRNLRDELPVIRRAVVIGGGYIGLEAAAVLRELGKDVVLVEALDRVLARVAGERISRFYEAEHRARGVDIRLETAVDSLRGRDGKICGVRLTDGTLIECDLVIVGIGIVPAVAPLLGAGAVGGERGIVVDAQCRTSLFGVFAVGDCAVHANRYADGAEVRVESVQNATDQAVVAAKTIIGQGASYETPPWFWSDQYDLKLQSVGLSAGHDDVVLRGDPAARSFSVVYLKQGRVVALDCVNSSKDYVQGRTLVARGTRPDRAMLARLHISLREVLLTEIAGA</sequence>
<keyword evidence="3" id="KW-0274">FAD</keyword>
<reference evidence="7 8" key="1">
    <citation type="submission" date="2016-01" db="EMBL/GenBank/DDBJ databases">
        <title>Complete genome and mega plasmid sequence of Sphingomonas panacis DCY99 elicits systemic resistance in rice to Xanthomonas oryzae.</title>
        <authorList>
            <person name="Kim Y.J."/>
            <person name="Yang D.C."/>
            <person name="Sing P."/>
        </authorList>
    </citation>
    <scope>NUCLEOTIDE SEQUENCE [LARGE SCALE GENOMIC DNA]</scope>
    <source>
        <strain evidence="7 8">DCY99</strain>
    </source>
</reference>
<evidence type="ECO:0000256" key="4">
    <source>
        <dbReference type="ARBA" id="ARBA00023002"/>
    </source>
</evidence>
<evidence type="ECO:0000256" key="1">
    <source>
        <dbReference type="ARBA" id="ARBA00001974"/>
    </source>
</evidence>
<feature type="domain" description="FAD/NAD(P)-binding" evidence="5">
    <location>
        <begin position="8"/>
        <end position="309"/>
    </location>
</feature>
<proteinExistence type="predicted"/>
<dbReference type="AlphaFoldDB" id="A0A1B3ZCV0"/>
<keyword evidence="4" id="KW-0560">Oxidoreductase</keyword>
<dbReference type="RefSeq" id="WP_069205790.1">
    <property type="nucleotide sequence ID" value="NZ_CP014168.1"/>
</dbReference>
<evidence type="ECO:0000256" key="2">
    <source>
        <dbReference type="ARBA" id="ARBA00022630"/>
    </source>
</evidence>
<dbReference type="Gene3D" id="3.50.50.60">
    <property type="entry name" value="FAD/NAD(P)-binding domain"/>
    <property type="match status" value="2"/>
</dbReference>
<dbReference type="Pfam" id="PF07992">
    <property type="entry name" value="Pyr_redox_2"/>
    <property type="match status" value="1"/>
</dbReference>
<comment type="cofactor">
    <cofactor evidence="1">
        <name>FAD</name>
        <dbReference type="ChEBI" id="CHEBI:57692"/>
    </cofactor>
</comment>
<dbReference type="EMBL" id="CP014168">
    <property type="protein sequence ID" value="AOH85257.1"/>
    <property type="molecule type" value="Genomic_DNA"/>
</dbReference>
<dbReference type="InterPro" id="IPR023753">
    <property type="entry name" value="FAD/NAD-binding_dom"/>
</dbReference>
<dbReference type="InterPro" id="IPR016156">
    <property type="entry name" value="FAD/NAD-linked_Rdtase_dimer_sf"/>
</dbReference>
<dbReference type="InterPro" id="IPR028202">
    <property type="entry name" value="Reductase_C"/>
</dbReference>
<keyword evidence="8" id="KW-1185">Reference proteome</keyword>
<feature type="domain" description="Reductase C-terminal" evidence="6">
    <location>
        <begin position="328"/>
        <end position="412"/>
    </location>
</feature>
<protein>
    <submittedName>
        <fullName evidence="7">Pyridine nucleotide-disulfide oxidoreductase</fullName>
    </submittedName>
</protein>
<dbReference type="Gene3D" id="3.30.390.30">
    <property type="match status" value="1"/>
</dbReference>
<evidence type="ECO:0000259" key="5">
    <source>
        <dbReference type="Pfam" id="PF07992"/>
    </source>
</evidence>
<dbReference type="GO" id="GO:0005737">
    <property type="term" value="C:cytoplasm"/>
    <property type="evidence" value="ECO:0007669"/>
    <property type="project" value="TreeGrafter"/>
</dbReference>
<dbReference type="Pfam" id="PF14759">
    <property type="entry name" value="Reductase_C"/>
    <property type="match status" value="1"/>
</dbReference>